<dbReference type="GO" id="GO:0032259">
    <property type="term" value="P:methylation"/>
    <property type="evidence" value="ECO:0007669"/>
    <property type="project" value="UniProtKB-KW"/>
</dbReference>
<gene>
    <name evidence="3" type="ORF">TOI97_03695</name>
</gene>
<dbReference type="InterPro" id="IPR029063">
    <property type="entry name" value="SAM-dependent_MTases_sf"/>
</dbReference>
<dbReference type="Proteomes" id="UP001294570">
    <property type="component" value="Unassembled WGS sequence"/>
</dbReference>
<feature type="domain" description="23S rRNA (guanine(745)-N(1))-methyltransferase N-terminal" evidence="2">
    <location>
        <begin position="3"/>
        <end position="45"/>
    </location>
</feature>
<protein>
    <submittedName>
        <fullName evidence="3">Methyltransferase domain-containing protein</fullName>
    </submittedName>
</protein>
<dbReference type="PANTHER" id="PTHR43591:SF24">
    <property type="entry name" value="2-METHOXY-6-POLYPRENYL-1,4-BENZOQUINOL METHYLASE, MITOCHONDRIAL"/>
    <property type="match status" value="1"/>
</dbReference>
<dbReference type="PANTHER" id="PTHR43591">
    <property type="entry name" value="METHYLTRANSFERASE"/>
    <property type="match status" value="1"/>
</dbReference>
<dbReference type="Pfam" id="PF13649">
    <property type="entry name" value="Methyltransf_25"/>
    <property type="match status" value="1"/>
</dbReference>
<dbReference type="Gene3D" id="3.40.50.150">
    <property type="entry name" value="Vaccinia Virus protein VP39"/>
    <property type="match status" value="1"/>
</dbReference>
<dbReference type="SUPFAM" id="SSF53335">
    <property type="entry name" value="S-adenosyl-L-methionine-dependent methyltransferases"/>
    <property type="match status" value="1"/>
</dbReference>
<sequence>MLICPICQSALTEHENSVCCIFQHSFDRARQGYFNLLPVQHKKSRAPGDNLAMVQARRDFLSAGYYAPAAQRLATLMQERQPQRWLDIGCGEGYYSAHIAQAIPNSQGYALDISRDAVKQACKRDAKTTWLVASMARLPLASNSCQAITSIFSPIDWAEAERVLAPGGAVLRIGPHSDHLLELREKLYDKVYHYDDSKHLQHVPVNMQLIHSETLRFKLTLDEAQARENLLAMTPHGWRASTEKRQAVINHPLTTTVAIRYDWIEKMEDK</sequence>
<keyword evidence="3" id="KW-0489">Methyltransferase</keyword>
<dbReference type="InterPro" id="IPR048647">
    <property type="entry name" value="RlmA_N"/>
</dbReference>
<dbReference type="InterPro" id="IPR016718">
    <property type="entry name" value="rRNA_m1G-MeTrfase_A_prd"/>
</dbReference>
<evidence type="ECO:0000313" key="4">
    <source>
        <dbReference type="Proteomes" id="UP001294570"/>
    </source>
</evidence>
<dbReference type="RefSeq" id="WP_321552774.1">
    <property type="nucleotide sequence ID" value="NZ_JAXIVU010000003.1"/>
</dbReference>
<reference evidence="3 4" key="1">
    <citation type="submission" date="2023-12" db="EMBL/GenBank/DDBJ databases">
        <title>Denitrificimonas halotolerans sp. nov.,a novel species isolated from landfill leachate.</title>
        <authorList>
            <person name="Wang S."/>
        </authorList>
    </citation>
    <scope>NUCLEOTIDE SEQUENCE [LARGE SCALE GENOMIC DNA]</scope>
    <source>
        <strain evidence="3 4">JX-1</strain>
    </source>
</reference>
<evidence type="ECO:0000259" key="2">
    <source>
        <dbReference type="Pfam" id="PF21302"/>
    </source>
</evidence>
<dbReference type="EMBL" id="JAXIVU010000003">
    <property type="protein sequence ID" value="MDY7218677.1"/>
    <property type="molecule type" value="Genomic_DNA"/>
</dbReference>
<evidence type="ECO:0000313" key="3">
    <source>
        <dbReference type="EMBL" id="MDY7218677.1"/>
    </source>
</evidence>
<organism evidence="3 4">
    <name type="scientific">Denitrificimonas halotolerans</name>
    <dbReference type="NCBI Taxonomy" id="3098930"/>
    <lineage>
        <taxon>Bacteria</taxon>
        <taxon>Pseudomonadati</taxon>
        <taxon>Pseudomonadota</taxon>
        <taxon>Gammaproteobacteria</taxon>
        <taxon>Pseudomonadales</taxon>
        <taxon>Pseudomonadaceae</taxon>
        <taxon>Denitrificimonas</taxon>
    </lineage>
</organism>
<evidence type="ECO:0000259" key="1">
    <source>
        <dbReference type="Pfam" id="PF13649"/>
    </source>
</evidence>
<keyword evidence="3" id="KW-0808">Transferase</keyword>
<dbReference type="CDD" id="cd02440">
    <property type="entry name" value="AdoMet_MTases"/>
    <property type="match status" value="1"/>
</dbReference>
<feature type="domain" description="Methyltransferase" evidence="1">
    <location>
        <begin position="86"/>
        <end position="168"/>
    </location>
</feature>
<comment type="caution">
    <text evidence="3">The sequence shown here is derived from an EMBL/GenBank/DDBJ whole genome shotgun (WGS) entry which is preliminary data.</text>
</comment>
<dbReference type="PIRSF" id="PIRSF018249">
    <property type="entry name" value="MyrA_prd"/>
    <property type="match status" value="1"/>
</dbReference>
<name>A0ABU5GNV2_9GAMM</name>
<accession>A0ABU5GNV2</accession>
<dbReference type="Pfam" id="PF21302">
    <property type="entry name" value="Zn_ribbon_RlmA"/>
    <property type="match status" value="1"/>
</dbReference>
<keyword evidence="4" id="KW-1185">Reference proteome</keyword>
<dbReference type="GO" id="GO:0008168">
    <property type="term" value="F:methyltransferase activity"/>
    <property type="evidence" value="ECO:0007669"/>
    <property type="project" value="UniProtKB-KW"/>
</dbReference>
<dbReference type="InterPro" id="IPR041698">
    <property type="entry name" value="Methyltransf_25"/>
</dbReference>
<proteinExistence type="predicted"/>